<dbReference type="RefSeq" id="WP_386405445.1">
    <property type="nucleotide sequence ID" value="NZ_JBHSPT010000105.1"/>
</dbReference>
<gene>
    <name evidence="1" type="ORF">ACFP50_33055</name>
</gene>
<name>A0ABW1M8E9_9ACTN</name>
<proteinExistence type="predicted"/>
<organism evidence="1 2">
    <name type="scientific">Streptomyces pratens</name>
    <dbReference type="NCBI Taxonomy" id="887456"/>
    <lineage>
        <taxon>Bacteria</taxon>
        <taxon>Bacillati</taxon>
        <taxon>Actinomycetota</taxon>
        <taxon>Actinomycetes</taxon>
        <taxon>Kitasatosporales</taxon>
        <taxon>Streptomycetaceae</taxon>
        <taxon>Streptomyces</taxon>
    </lineage>
</organism>
<reference evidence="2" key="1">
    <citation type="journal article" date="2019" name="Int. J. Syst. Evol. Microbiol.">
        <title>The Global Catalogue of Microorganisms (GCM) 10K type strain sequencing project: providing services to taxonomists for standard genome sequencing and annotation.</title>
        <authorList>
            <consortium name="The Broad Institute Genomics Platform"/>
            <consortium name="The Broad Institute Genome Sequencing Center for Infectious Disease"/>
            <person name="Wu L."/>
            <person name="Ma J."/>
        </authorList>
    </citation>
    <scope>NUCLEOTIDE SEQUENCE [LARGE SCALE GENOMIC DNA]</scope>
    <source>
        <strain evidence="2">JCM 12763</strain>
    </source>
</reference>
<evidence type="ECO:0000313" key="1">
    <source>
        <dbReference type="EMBL" id="MFC6060055.1"/>
    </source>
</evidence>
<protein>
    <submittedName>
        <fullName evidence="1">Uncharacterized protein</fullName>
    </submittedName>
</protein>
<accession>A0ABW1M8E9</accession>
<keyword evidence="2" id="KW-1185">Reference proteome</keyword>
<sequence length="113" mass="12923">MIVGEIEARAVEDARRRQDEQQARAERELRWQAAMGVAKEQAVREQLAQLLCEEAGCWQGAAQTAKRSPEFAAAYQRLAHRRGKKIATTAVARRLLARAYYLLREVESAQERR</sequence>
<evidence type="ECO:0000313" key="2">
    <source>
        <dbReference type="Proteomes" id="UP001596242"/>
    </source>
</evidence>
<dbReference type="EMBL" id="JBHSPT010000105">
    <property type="protein sequence ID" value="MFC6060055.1"/>
    <property type="molecule type" value="Genomic_DNA"/>
</dbReference>
<dbReference type="Proteomes" id="UP001596242">
    <property type="component" value="Unassembled WGS sequence"/>
</dbReference>
<comment type="caution">
    <text evidence="1">The sequence shown here is derived from an EMBL/GenBank/DDBJ whole genome shotgun (WGS) entry which is preliminary data.</text>
</comment>